<evidence type="ECO:0000313" key="2">
    <source>
        <dbReference type="EMBL" id="MBO8480395.1"/>
    </source>
</evidence>
<dbReference type="PROSITE" id="PS51257">
    <property type="entry name" value="PROKAR_LIPOPROTEIN"/>
    <property type="match status" value="1"/>
</dbReference>
<evidence type="ECO:0000313" key="3">
    <source>
        <dbReference type="Proteomes" id="UP000823769"/>
    </source>
</evidence>
<dbReference type="Gene3D" id="3.90.70.50">
    <property type="entry name" value="Peptidase C10, streptopain"/>
    <property type="match status" value="2"/>
</dbReference>
<feature type="signal peptide" evidence="1">
    <location>
        <begin position="1"/>
        <end position="21"/>
    </location>
</feature>
<protein>
    <submittedName>
        <fullName evidence="2">Spi family protease inhibitor</fullName>
    </submittedName>
</protein>
<reference evidence="2" key="1">
    <citation type="submission" date="2020-10" db="EMBL/GenBank/DDBJ databases">
        <authorList>
            <person name="Gilroy R."/>
        </authorList>
    </citation>
    <scope>NUCLEOTIDE SEQUENCE</scope>
    <source>
        <strain evidence="2">B3-1481</strain>
    </source>
</reference>
<dbReference type="Proteomes" id="UP000823769">
    <property type="component" value="Unassembled WGS sequence"/>
</dbReference>
<name>A0A9D9NNX9_9BACT</name>
<dbReference type="InterPro" id="IPR038765">
    <property type="entry name" value="Papain-like_cys_pep_sf"/>
</dbReference>
<reference evidence="2" key="2">
    <citation type="journal article" date="2021" name="PeerJ">
        <title>Extensive microbial diversity within the chicken gut microbiome revealed by metagenomics and culture.</title>
        <authorList>
            <person name="Gilroy R."/>
            <person name="Ravi A."/>
            <person name="Getino M."/>
            <person name="Pursley I."/>
            <person name="Horton D.L."/>
            <person name="Alikhan N.F."/>
            <person name="Baker D."/>
            <person name="Gharbi K."/>
            <person name="Hall N."/>
            <person name="Watson M."/>
            <person name="Adriaenssens E.M."/>
            <person name="Foster-Nyarko E."/>
            <person name="Jarju S."/>
            <person name="Secka A."/>
            <person name="Antonio M."/>
            <person name="Oren A."/>
            <person name="Chaudhuri R.R."/>
            <person name="La Ragione R."/>
            <person name="Hildebrand F."/>
            <person name="Pallen M.J."/>
        </authorList>
    </citation>
    <scope>NUCLEOTIDE SEQUENCE</scope>
    <source>
        <strain evidence="2">B3-1481</strain>
    </source>
</reference>
<dbReference type="InterPro" id="IPR044934">
    <property type="entry name" value="Streptopain_sf"/>
</dbReference>
<proteinExistence type="predicted"/>
<dbReference type="AlphaFoldDB" id="A0A9D9NNX9"/>
<comment type="caution">
    <text evidence="2">The sequence shown here is derived from an EMBL/GenBank/DDBJ whole genome shotgun (WGS) entry which is preliminary data.</text>
</comment>
<dbReference type="SUPFAM" id="SSF54001">
    <property type="entry name" value="Cysteine proteinases"/>
    <property type="match status" value="1"/>
</dbReference>
<feature type="chain" id="PRO_5039462300" evidence="1">
    <location>
        <begin position="22"/>
        <end position="438"/>
    </location>
</feature>
<organism evidence="2 3">
    <name type="scientific">Candidatus Cryptobacteroides avistercoris</name>
    <dbReference type="NCBI Taxonomy" id="2840758"/>
    <lineage>
        <taxon>Bacteria</taxon>
        <taxon>Pseudomonadati</taxon>
        <taxon>Bacteroidota</taxon>
        <taxon>Bacteroidia</taxon>
        <taxon>Bacteroidales</taxon>
        <taxon>Candidatus Cryptobacteroides</taxon>
    </lineage>
</organism>
<gene>
    <name evidence="2" type="ORF">IAB76_04715</name>
</gene>
<evidence type="ECO:0000256" key="1">
    <source>
        <dbReference type="SAM" id="SignalP"/>
    </source>
</evidence>
<sequence>MNKTIFLSSFFVLISVSVACTKDEAPGVMPNDSFGMNADQVELYASIFAPFLSDVENGENEATKAVSGQEKILEDIDYFIEDGDTLMYAFNYQNDGGYLLIGSDNSSFPILAHSKIGNIHFDDIDRSGAFYYYLSKIKERIKYNLSHASSTDSEYYENWKDLGKDGYEYEITAVNSAPGPDTKARRDYSSGRAMVYPYTGYDLDLWCQTAGYNYYAPRKAKIGCPALAIGMLIYDTEQRLSGNHTPTMPYFDYKDKEAIPDTTKSSHVAQVLKQIADYIPNYSWGWANGIPSGARASDVLAGLKNLGYIKATMEPYDLDMLYKNIAYAETDENGTGCQRGVLLGADDINGGTSHIWFCDGYYEQGYEVVKKFLGIVIKRWNEYDDRLYMNWGWGPEKGNGWYSAMDEVWTSIDGTGDISFKLNTHMYINLGYYEIPEQ</sequence>
<dbReference type="EMBL" id="JADILW010000066">
    <property type="protein sequence ID" value="MBO8480395.1"/>
    <property type="molecule type" value="Genomic_DNA"/>
</dbReference>
<keyword evidence="1" id="KW-0732">Signal</keyword>
<accession>A0A9D9NNX9</accession>